<dbReference type="PANTHER" id="PTHR48082">
    <property type="entry name" value="ATP SYNTHASE SUBUNIT ALPHA, MITOCHONDRIAL"/>
    <property type="match status" value="1"/>
</dbReference>
<evidence type="ECO:0000256" key="1">
    <source>
        <dbReference type="ARBA" id="ARBA00004370"/>
    </source>
</evidence>
<dbReference type="SUPFAM" id="SSF47917">
    <property type="entry name" value="C-terminal domain of alpha and beta subunits of F1 ATP synthase"/>
    <property type="match status" value="1"/>
</dbReference>
<dbReference type="EMBL" id="MU069625">
    <property type="protein sequence ID" value="KAF5837172.1"/>
    <property type="molecule type" value="Genomic_DNA"/>
</dbReference>
<dbReference type="Gene3D" id="1.20.150.20">
    <property type="entry name" value="ATP synthase alpha/beta chain, C-terminal domain"/>
    <property type="match status" value="1"/>
</dbReference>
<dbReference type="InterPro" id="IPR027417">
    <property type="entry name" value="P-loop_NTPase"/>
</dbReference>
<dbReference type="PANTHER" id="PTHR48082:SF2">
    <property type="entry name" value="ATP SYNTHASE SUBUNIT ALPHA, MITOCHONDRIAL"/>
    <property type="match status" value="1"/>
</dbReference>
<keyword evidence="6" id="KW-0378">Hydrolase</keyword>
<feature type="domain" description="ATP synthase alpha subunit C-terminal" evidence="5">
    <location>
        <begin position="511"/>
        <end position="629"/>
    </location>
</feature>
<sequence>MKALAGRWTKDQVGRGAAWRHHHAILPFRNLPLQQWSRRCFLTRATGKDEDDDSNPDWDKEMSIFNKRISAPNQLETLRELEGSVNVGKVVYMRDNVAILSGLNSDAPFGTKISFVTGGTGVLLWHRSENLAFALILGGAADITLGTHASCIIKGVLQVVDEVHGPVTKKEFELFESPAGADAFGSVRDFLGIAKIPGAAEVSQGACRPDMGKPLPLLNQQVTMMNREQVTEPLLTGVKALDVLTPVGRGSTMLVIGRRGSGKAALVEDAILGQRGTGVCVVLASVNRSHEELLALAARLEAAGALGHTAIVSSEPDAPLGKKFATLCSAYSIGERVRDNGGHSLVILDDFSPLANAWGTLALQGLGSLGQEVLHCPFQSRSFFSTLFLRAAKMSRSRGGGSLSALVVVPGSPATGQAKRIDMDKYQTLSEEQKTKIKAALEKKMAEEQATQDNQLAEGEIPTELVEEYISIADGQLVLDPPLSSPNSHSAAYRPNSRLSITRIGNRAYPKALDNLANKIRLSLVQADDARKFSASMDAGTAKEEAKSQRLEAALLQQPGKPASLEEQVVTLLAVQSGFTDNISPDSMASFAAQAFAYVKAAAPQALEEVRSTQMLTATAEKGILDALANLQSSTKQTA</sequence>
<dbReference type="GO" id="GO:0016787">
    <property type="term" value="F:hydrolase activity"/>
    <property type="evidence" value="ECO:0007669"/>
    <property type="project" value="UniProtKB-KW"/>
</dbReference>
<evidence type="ECO:0000259" key="5">
    <source>
        <dbReference type="Pfam" id="PF00306"/>
    </source>
</evidence>
<accession>A0ABQ7GRD4</accession>
<dbReference type="InterPro" id="IPR005294">
    <property type="entry name" value="ATP_synth_F1_asu"/>
</dbReference>
<dbReference type="InterPro" id="IPR000194">
    <property type="entry name" value="ATPase_F1/V1/A1_a/bsu_nucl-bd"/>
</dbReference>
<dbReference type="Gene3D" id="3.40.50.300">
    <property type="entry name" value="P-loop containing nucleotide triphosphate hydrolases"/>
    <property type="match status" value="1"/>
</dbReference>
<dbReference type="Proteomes" id="UP000815325">
    <property type="component" value="Unassembled WGS sequence"/>
</dbReference>
<reference evidence="6" key="1">
    <citation type="submission" date="2017-08" db="EMBL/GenBank/DDBJ databases">
        <authorList>
            <person name="Polle J.E."/>
            <person name="Barry K."/>
            <person name="Cushman J."/>
            <person name="Schmutz J."/>
            <person name="Tran D."/>
            <person name="Hathwaick L.T."/>
            <person name="Yim W.C."/>
            <person name="Jenkins J."/>
            <person name="Mckie-Krisberg Z.M."/>
            <person name="Prochnik S."/>
            <person name="Lindquist E."/>
            <person name="Dockter R.B."/>
            <person name="Adam C."/>
            <person name="Molina H."/>
            <person name="Bunkerborg J."/>
            <person name="Jin E."/>
            <person name="Buchheim M."/>
            <person name="Magnuson J."/>
        </authorList>
    </citation>
    <scope>NUCLEOTIDE SEQUENCE</scope>
    <source>
        <strain evidence="6">CCAP 19/18</strain>
    </source>
</reference>
<proteinExistence type="inferred from homology"/>
<evidence type="ECO:0000256" key="2">
    <source>
        <dbReference type="ARBA" id="ARBA00008936"/>
    </source>
</evidence>
<feature type="coiled-coil region" evidence="3">
    <location>
        <begin position="423"/>
        <end position="458"/>
    </location>
</feature>
<dbReference type="InterPro" id="IPR000793">
    <property type="entry name" value="ATP_synth_asu_C"/>
</dbReference>
<evidence type="ECO:0000256" key="3">
    <source>
        <dbReference type="SAM" id="Coils"/>
    </source>
</evidence>
<evidence type="ECO:0000259" key="4">
    <source>
        <dbReference type="Pfam" id="PF00006"/>
    </source>
</evidence>
<keyword evidence="3" id="KW-0175">Coiled coil</keyword>
<evidence type="ECO:0000313" key="6">
    <source>
        <dbReference type="EMBL" id="KAF5837172.1"/>
    </source>
</evidence>
<dbReference type="InterPro" id="IPR038376">
    <property type="entry name" value="ATP_synth_asu_C_sf"/>
</dbReference>
<name>A0ABQ7GRD4_DUNSA</name>
<feature type="domain" description="ATPase F1/V1/A1 complex alpha/beta subunit nucleotide-binding" evidence="4">
    <location>
        <begin position="237"/>
        <end position="409"/>
    </location>
</feature>
<dbReference type="Pfam" id="PF00006">
    <property type="entry name" value="ATP-synt_ab"/>
    <property type="match status" value="1"/>
</dbReference>
<organism evidence="6 7">
    <name type="scientific">Dunaliella salina</name>
    <name type="common">Green alga</name>
    <name type="synonym">Protococcus salinus</name>
    <dbReference type="NCBI Taxonomy" id="3046"/>
    <lineage>
        <taxon>Eukaryota</taxon>
        <taxon>Viridiplantae</taxon>
        <taxon>Chlorophyta</taxon>
        <taxon>core chlorophytes</taxon>
        <taxon>Chlorophyceae</taxon>
        <taxon>CS clade</taxon>
        <taxon>Chlamydomonadales</taxon>
        <taxon>Dunaliellaceae</taxon>
        <taxon>Dunaliella</taxon>
    </lineage>
</organism>
<comment type="subcellular location">
    <subcellularLocation>
        <location evidence="1">Membrane</location>
    </subcellularLocation>
</comment>
<keyword evidence="7" id="KW-1185">Reference proteome</keyword>
<dbReference type="Pfam" id="PF00306">
    <property type="entry name" value="ATP-synt_ab_C"/>
    <property type="match status" value="1"/>
</dbReference>
<evidence type="ECO:0000313" key="7">
    <source>
        <dbReference type="Proteomes" id="UP000815325"/>
    </source>
</evidence>
<dbReference type="SUPFAM" id="SSF52540">
    <property type="entry name" value="P-loop containing nucleoside triphosphate hydrolases"/>
    <property type="match status" value="1"/>
</dbReference>
<comment type="similarity">
    <text evidence="2">Belongs to the ATPase alpha/beta chains family.</text>
</comment>
<protein>
    <submittedName>
        <fullName evidence="6">P-loop containing nucleoside triphosphate hydrolase protein</fullName>
    </submittedName>
</protein>
<gene>
    <name evidence="6" type="ORF">DUNSADRAFT_4732</name>
</gene>
<comment type="caution">
    <text evidence="6">The sequence shown here is derived from an EMBL/GenBank/DDBJ whole genome shotgun (WGS) entry which is preliminary data.</text>
</comment>